<name>A0AA96JUX4_9BACT</name>
<keyword evidence="1" id="KW-0472">Membrane</keyword>
<keyword evidence="1" id="KW-1133">Transmembrane helix</keyword>
<feature type="transmembrane region" description="Helical" evidence="1">
    <location>
        <begin position="82"/>
        <end position="102"/>
    </location>
</feature>
<accession>A0AA96JUX4</accession>
<dbReference type="Pfam" id="PF19588">
    <property type="entry name" value="SxtJ"/>
    <property type="match status" value="1"/>
</dbReference>
<dbReference type="EMBL" id="CP116968">
    <property type="protein sequence ID" value="WNM61137.1"/>
    <property type="molecule type" value="Genomic_DNA"/>
</dbReference>
<feature type="transmembrane region" description="Helical" evidence="1">
    <location>
        <begin position="39"/>
        <end position="61"/>
    </location>
</feature>
<reference evidence="2 3" key="1">
    <citation type="submission" date="2023-01" db="EMBL/GenBank/DDBJ databases">
        <title>Cultivation and genomic characterization of new, ubiquitous marine nitrite-oxidizing bacteria from the Nitrospirales.</title>
        <authorList>
            <person name="Mueller A.J."/>
            <person name="Daebeler A."/>
            <person name="Herbold C.W."/>
            <person name="Kirkegaard R.H."/>
            <person name="Daims H."/>
        </authorList>
    </citation>
    <scope>NUCLEOTIDE SEQUENCE [LARGE SCALE GENOMIC DNA]</scope>
    <source>
        <strain evidence="2 3">DK</strain>
    </source>
</reference>
<evidence type="ECO:0000313" key="3">
    <source>
        <dbReference type="Proteomes" id="UP001302494"/>
    </source>
</evidence>
<dbReference type="KEGG" id="nneo:PQG83_15425"/>
<gene>
    <name evidence="2" type="ORF">PQG83_15425</name>
</gene>
<dbReference type="AlphaFoldDB" id="A0AA96JUX4"/>
<feature type="transmembrane region" description="Helical" evidence="1">
    <location>
        <begin position="12"/>
        <end position="33"/>
    </location>
</feature>
<protein>
    <submittedName>
        <fullName evidence="2">SxtJ family membrane protein</fullName>
    </submittedName>
</protein>
<sequence length="134" mass="14964">MTSTIHHPTAKDLRSFGLLMGGIFLIVAVWPLVIHGESIRLWASLIAAVFGAMGMVFPKGLKPLHRAWMKIGEKLGWINSRIILSLMFFGMFTPMAFVMGLLGKRPLQLGYDPKANSYRVVKKARSADHVLKPF</sequence>
<evidence type="ECO:0000256" key="1">
    <source>
        <dbReference type="SAM" id="Phobius"/>
    </source>
</evidence>
<evidence type="ECO:0000313" key="2">
    <source>
        <dbReference type="EMBL" id="WNM61137.1"/>
    </source>
</evidence>
<organism evidence="2 3">
    <name type="scientific">Candidatus Nitrospira neomarina</name>
    <dbReference type="NCBI Taxonomy" id="3020899"/>
    <lineage>
        <taxon>Bacteria</taxon>
        <taxon>Pseudomonadati</taxon>
        <taxon>Nitrospirota</taxon>
        <taxon>Nitrospiria</taxon>
        <taxon>Nitrospirales</taxon>
        <taxon>Nitrospiraceae</taxon>
        <taxon>Nitrospira</taxon>
    </lineage>
</organism>
<dbReference type="RefSeq" id="WP_312742863.1">
    <property type="nucleotide sequence ID" value="NZ_CP116968.1"/>
</dbReference>
<keyword evidence="3" id="KW-1185">Reference proteome</keyword>
<dbReference type="Proteomes" id="UP001302494">
    <property type="component" value="Chromosome"/>
</dbReference>
<dbReference type="InterPro" id="IPR045781">
    <property type="entry name" value="SxtJ"/>
</dbReference>
<proteinExistence type="predicted"/>
<keyword evidence="1" id="KW-0812">Transmembrane</keyword>